<dbReference type="AlphaFoldDB" id="A0A9W8EAW5"/>
<dbReference type="InterPro" id="IPR024340">
    <property type="entry name" value="Sec16_CCD"/>
</dbReference>
<dbReference type="OrthoDB" id="8918678at2759"/>
<feature type="domain" description="Sec16 central conserved" evidence="2">
    <location>
        <begin position="392"/>
        <end position="487"/>
    </location>
</feature>
<evidence type="ECO:0000313" key="4">
    <source>
        <dbReference type="Proteomes" id="UP001151582"/>
    </source>
</evidence>
<organism evidence="3 4">
    <name type="scientific">Dimargaris verticillata</name>
    <dbReference type="NCBI Taxonomy" id="2761393"/>
    <lineage>
        <taxon>Eukaryota</taxon>
        <taxon>Fungi</taxon>
        <taxon>Fungi incertae sedis</taxon>
        <taxon>Zoopagomycota</taxon>
        <taxon>Kickxellomycotina</taxon>
        <taxon>Dimargaritomycetes</taxon>
        <taxon>Dimargaritales</taxon>
        <taxon>Dimargaritaceae</taxon>
        <taxon>Dimargaris</taxon>
    </lineage>
</organism>
<name>A0A9W8EAW5_9FUNG</name>
<comment type="caution">
    <text evidence="3">The sequence shown here is derived from an EMBL/GenBank/DDBJ whole genome shotgun (WGS) entry which is preliminary data.</text>
</comment>
<evidence type="ECO:0000256" key="1">
    <source>
        <dbReference type="SAM" id="MobiDB-lite"/>
    </source>
</evidence>
<evidence type="ECO:0000313" key="3">
    <source>
        <dbReference type="EMBL" id="KAJ1971185.1"/>
    </source>
</evidence>
<evidence type="ECO:0000259" key="2">
    <source>
        <dbReference type="Pfam" id="PF12932"/>
    </source>
</evidence>
<accession>A0A9W8EAW5</accession>
<sequence>MVAAVPSTPSPVPPPSQPSPMPTASPIATQSEPDISADYDAYTPIHRSHTDEPLAGTASMSPPRPAQESSVVDTSLFASVTATFSEQEYPTAQPDAPWIAEGHGQFFDHLTSAVAESPQEPVEIAASGAPLVSAASVAPELTETQPPKAASSAPGVGYPDIGLHSAPSDIEPATAWTAPAPTNYAYAAPDGQWSNTTTPYPGTYTEAYPPTQSVAAVAAPEASPYDYTSPQPAMESSYHPDYAYDAETQAYADYQAYEPTSIAPQPEGTVPPSGDYSSDVAAYSYDQEHASYSYAPLSDAAPGAETFDYQTYDYAQATATPAPVASSQTWDYAHHLPEPAVELQYDTTTHHQVPDQAAVAYPSTTTAPLASISHPSYDQRLQEDFYRRGQGCPLIAFGFGGQVWCMFPQASAPRYGADGNLATEYAKSYPGSLQRYTLTDGRGASTLTREVPGPLLTTDCQANTQKQPTVQQMVREFIAGLESDTSSNNDLILLSKVLLCLAEQE</sequence>
<feature type="compositionally biased region" description="Pro residues" evidence="1">
    <location>
        <begin position="8"/>
        <end position="23"/>
    </location>
</feature>
<protein>
    <recommendedName>
        <fullName evidence="2">Sec16 central conserved domain-containing protein</fullName>
    </recommendedName>
</protein>
<reference evidence="3" key="1">
    <citation type="submission" date="2022-07" db="EMBL/GenBank/DDBJ databases">
        <title>Phylogenomic reconstructions and comparative analyses of Kickxellomycotina fungi.</title>
        <authorList>
            <person name="Reynolds N.K."/>
            <person name="Stajich J.E."/>
            <person name="Barry K."/>
            <person name="Grigoriev I.V."/>
            <person name="Crous P."/>
            <person name="Smith M.E."/>
        </authorList>
    </citation>
    <scope>NUCLEOTIDE SEQUENCE</scope>
    <source>
        <strain evidence="3">RSA 567</strain>
    </source>
</reference>
<dbReference type="Pfam" id="PF12932">
    <property type="entry name" value="Sec16"/>
    <property type="match status" value="1"/>
</dbReference>
<proteinExistence type="predicted"/>
<keyword evidence="4" id="KW-1185">Reference proteome</keyword>
<feature type="region of interest" description="Disordered" evidence="1">
    <location>
        <begin position="1"/>
        <end position="73"/>
    </location>
</feature>
<dbReference type="Proteomes" id="UP001151582">
    <property type="component" value="Unassembled WGS sequence"/>
</dbReference>
<feature type="non-terminal residue" evidence="3">
    <location>
        <position position="505"/>
    </location>
</feature>
<gene>
    <name evidence="3" type="ORF">H4R34_005822</name>
</gene>
<dbReference type="EMBL" id="JANBQB010001474">
    <property type="protein sequence ID" value="KAJ1971185.1"/>
    <property type="molecule type" value="Genomic_DNA"/>
</dbReference>